<sequence>MALPHTNAPTLNAILDTDIPYLDVTLGEFIRLANIVPRIVRVSREDTEVLGIYIPKGAETMCTTFRLESVPDEESELNSMQSQPMTLRVPRQTFVQLTNLGSSVGE</sequence>
<evidence type="ECO:0000313" key="1">
    <source>
        <dbReference type="EMBL" id="KAG5939055.1"/>
    </source>
</evidence>
<proteinExistence type="predicted"/>
<dbReference type="AlphaFoldDB" id="A0A9P7SI66"/>
<accession>A0A9P7SI66</accession>
<dbReference type="GO" id="GO:0004497">
    <property type="term" value="F:monooxygenase activity"/>
    <property type="evidence" value="ECO:0007669"/>
    <property type="project" value="InterPro"/>
</dbReference>
<dbReference type="Proteomes" id="UP000706124">
    <property type="component" value="Unassembled WGS sequence"/>
</dbReference>
<reference evidence="1 2" key="1">
    <citation type="journal article" date="2020" name="bioRxiv">
        <title>Whole genome comparisons of ergot fungi reveals the divergence and evolution of species within the genus Claviceps are the result of varying mechanisms driving genome evolution and host range expansion.</title>
        <authorList>
            <person name="Wyka S.A."/>
            <person name="Mondo S.J."/>
            <person name="Liu M."/>
            <person name="Dettman J."/>
            <person name="Nalam V."/>
            <person name="Broders K.D."/>
        </authorList>
    </citation>
    <scope>NUCLEOTIDE SEQUENCE [LARGE SCALE GENOMIC DNA]</scope>
    <source>
        <strain evidence="1 2">CCC 1485</strain>
    </source>
</reference>
<protein>
    <submittedName>
        <fullName evidence="1">Uncharacterized protein</fullName>
    </submittedName>
</protein>
<dbReference type="GO" id="GO:0016705">
    <property type="term" value="F:oxidoreductase activity, acting on paired donors, with incorporation or reduction of molecular oxygen"/>
    <property type="evidence" value="ECO:0007669"/>
    <property type="project" value="InterPro"/>
</dbReference>
<keyword evidence="2" id="KW-1185">Reference proteome</keyword>
<organism evidence="1 2">
    <name type="scientific">Claviceps pazoutovae</name>
    <dbReference type="NCBI Taxonomy" id="1649127"/>
    <lineage>
        <taxon>Eukaryota</taxon>
        <taxon>Fungi</taxon>
        <taxon>Dikarya</taxon>
        <taxon>Ascomycota</taxon>
        <taxon>Pezizomycotina</taxon>
        <taxon>Sordariomycetes</taxon>
        <taxon>Hypocreomycetidae</taxon>
        <taxon>Hypocreales</taxon>
        <taxon>Clavicipitaceae</taxon>
        <taxon>Claviceps</taxon>
    </lineage>
</organism>
<evidence type="ECO:0000313" key="2">
    <source>
        <dbReference type="Proteomes" id="UP000706124"/>
    </source>
</evidence>
<gene>
    <name evidence="1" type="ORF">E4U60_001031</name>
</gene>
<comment type="caution">
    <text evidence="1">The sequence shown here is derived from an EMBL/GenBank/DDBJ whole genome shotgun (WGS) entry which is preliminary data.</text>
</comment>
<dbReference type="GO" id="GO:0005506">
    <property type="term" value="F:iron ion binding"/>
    <property type="evidence" value="ECO:0007669"/>
    <property type="project" value="InterPro"/>
</dbReference>
<dbReference type="Gene3D" id="1.10.630.10">
    <property type="entry name" value="Cytochrome P450"/>
    <property type="match status" value="1"/>
</dbReference>
<dbReference type="Pfam" id="PF00067">
    <property type="entry name" value="p450"/>
    <property type="match status" value="1"/>
</dbReference>
<dbReference type="OrthoDB" id="1470350at2759"/>
<dbReference type="InterPro" id="IPR036396">
    <property type="entry name" value="Cyt_P450_sf"/>
</dbReference>
<dbReference type="GO" id="GO:0020037">
    <property type="term" value="F:heme binding"/>
    <property type="evidence" value="ECO:0007669"/>
    <property type="project" value="InterPro"/>
</dbReference>
<name>A0A9P7SI66_9HYPO</name>
<dbReference type="InterPro" id="IPR001128">
    <property type="entry name" value="Cyt_P450"/>
</dbReference>
<dbReference type="SUPFAM" id="SSF48264">
    <property type="entry name" value="Cytochrome P450"/>
    <property type="match status" value="1"/>
</dbReference>
<dbReference type="EMBL" id="SRPO01000139">
    <property type="protein sequence ID" value="KAG5939055.1"/>
    <property type="molecule type" value="Genomic_DNA"/>
</dbReference>